<protein>
    <submittedName>
        <fullName evidence="3">Uncharacterized protein DUF1648</fullName>
    </submittedName>
</protein>
<feature type="domain" description="DUF1648" evidence="2">
    <location>
        <begin position="19"/>
        <end position="61"/>
    </location>
</feature>
<name>A0A366HP87_9BACT</name>
<proteinExistence type="predicted"/>
<evidence type="ECO:0000259" key="2">
    <source>
        <dbReference type="Pfam" id="PF07853"/>
    </source>
</evidence>
<feature type="transmembrane region" description="Helical" evidence="1">
    <location>
        <begin position="109"/>
        <end position="129"/>
    </location>
</feature>
<dbReference type="Pfam" id="PF07853">
    <property type="entry name" value="DUF1648"/>
    <property type="match status" value="1"/>
</dbReference>
<feature type="transmembrane region" description="Helical" evidence="1">
    <location>
        <begin position="144"/>
        <end position="167"/>
    </location>
</feature>
<evidence type="ECO:0000256" key="1">
    <source>
        <dbReference type="SAM" id="Phobius"/>
    </source>
</evidence>
<dbReference type="Proteomes" id="UP000253426">
    <property type="component" value="Unassembled WGS sequence"/>
</dbReference>
<dbReference type="InterPro" id="IPR012867">
    <property type="entry name" value="DUF1648"/>
</dbReference>
<accession>A0A366HP87</accession>
<feature type="transmembrane region" description="Helical" evidence="1">
    <location>
        <begin position="56"/>
        <end position="77"/>
    </location>
</feature>
<comment type="caution">
    <text evidence="3">The sequence shown here is derived from an EMBL/GenBank/DDBJ whole genome shotgun (WGS) entry which is preliminary data.</text>
</comment>
<dbReference type="RefSeq" id="WP_170157092.1">
    <property type="nucleotide sequence ID" value="NZ_QNRR01000004.1"/>
</dbReference>
<dbReference type="AlphaFoldDB" id="A0A366HP87"/>
<evidence type="ECO:0000313" key="3">
    <source>
        <dbReference type="EMBL" id="RBP44395.1"/>
    </source>
</evidence>
<feature type="transmembrane region" description="Helical" evidence="1">
    <location>
        <begin position="7"/>
        <end position="27"/>
    </location>
</feature>
<keyword evidence="1" id="KW-0812">Transmembrane</keyword>
<gene>
    <name evidence="3" type="ORF">DES53_104215</name>
</gene>
<dbReference type="EMBL" id="QNRR01000004">
    <property type="protein sequence ID" value="RBP44395.1"/>
    <property type="molecule type" value="Genomic_DNA"/>
</dbReference>
<evidence type="ECO:0000313" key="4">
    <source>
        <dbReference type="Proteomes" id="UP000253426"/>
    </source>
</evidence>
<reference evidence="3 4" key="1">
    <citation type="submission" date="2018-06" db="EMBL/GenBank/DDBJ databases">
        <title>Genomic Encyclopedia of Type Strains, Phase IV (KMG-IV): sequencing the most valuable type-strain genomes for metagenomic binning, comparative biology and taxonomic classification.</title>
        <authorList>
            <person name="Goeker M."/>
        </authorList>
    </citation>
    <scope>NUCLEOTIDE SEQUENCE [LARGE SCALE GENOMIC DNA]</scope>
    <source>
        <strain evidence="3 4">DSM 25532</strain>
    </source>
</reference>
<organism evidence="3 4">
    <name type="scientific">Roseimicrobium gellanilyticum</name>
    <dbReference type="NCBI Taxonomy" id="748857"/>
    <lineage>
        <taxon>Bacteria</taxon>
        <taxon>Pseudomonadati</taxon>
        <taxon>Verrucomicrobiota</taxon>
        <taxon>Verrucomicrobiia</taxon>
        <taxon>Verrucomicrobiales</taxon>
        <taxon>Verrucomicrobiaceae</taxon>
        <taxon>Roseimicrobium</taxon>
    </lineage>
</organism>
<keyword evidence="1" id="KW-1133">Transmembrane helix</keyword>
<keyword evidence="4" id="KW-1185">Reference proteome</keyword>
<sequence length="172" mass="19243">MMKKESITLPGTCFILSLVVFLAYVWLSGDRLPERVATHFKTNGTADAWMDRHEHLWSMTAAGIGLPMLIVGAFLIVRKVPARFVNLPYREYWLAEERRPMTMAWMTRAALWLGCGITLGMGVLYELILRANALTPATLESGPVMLVVAIMMGSTVIFVIATVLHFYRPPTA</sequence>
<keyword evidence="1" id="KW-0472">Membrane</keyword>